<keyword evidence="2" id="KW-1185">Reference proteome</keyword>
<evidence type="ECO:0000313" key="1">
    <source>
        <dbReference type="EMBL" id="AAK37804.1"/>
    </source>
</evidence>
<name>Q94MZ0_9CAUD</name>
<gene>
    <name evidence="1" type="primary">orf22</name>
</gene>
<reference evidence="1 2" key="1">
    <citation type="journal article" date="2002" name="J. Bacteriol.">
        <title>Bacteriophage HP2 of Haemophilus influenzae.</title>
        <authorList>
            <person name="Williams B.J."/>
            <person name="Golomb M."/>
            <person name="Phillips T."/>
            <person name="Brownlee J."/>
            <person name="Olson M.V."/>
            <person name="Smith A.L."/>
        </authorList>
    </citation>
    <scope>NUCLEOTIDE SEQUENCE</scope>
</reference>
<sequence>MQIRLGLKQEDLDAFVRDLRTLNLTGKQKKKILTWTLGAIKRKSQKNIREQHSPDGTAWEKRKPVDGEIKNKRLLKKVLRYASILAEERGKGRIYYKNPLTGEIAQKQQDGFTEHFRVFATDKNKNGSGNDRATIRQAQKLRSLGYRKRNGKNRQGKTKYRLYTIKEIRERLTRTWASMEIRRLENKVNAGNGKTNWEIHVPARPFLDTREKENVDILREITLKFLSGEYK</sequence>
<accession>Q94MZ0</accession>
<dbReference type="RefSeq" id="NP_536827.1">
    <property type="nucleotide sequence ID" value="NC_003315.1"/>
</dbReference>
<dbReference type="Proteomes" id="UP000002096">
    <property type="component" value="Segment"/>
</dbReference>
<dbReference type="KEGG" id="vg:929215"/>
<evidence type="ECO:0000313" key="2">
    <source>
        <dbReference type="Proteomes" id="UP000002096"/>
    </source>
</evidence>
<proteinExistence type="predicted"/>
<protein>
    <submittedName>
        <fullName evidence="1">Orf22</fullName>
    </submittedName>
</protein>
<dbReference type="EMBL" id="AY027935">
    <property type="protein sequence ID" value="AAK37804.1"/>
    <property type="molecule type" value="Genomic_DNA"/>
</dbReference>
<organism evidence="1 2">
    <name type="scientific">Haemophilus phage HP2</name>
    <dbReference type="NCBI Taxonomy" id="2932882"/>
    <lineage>
        <taxon>Viruses</taxon>
        <taxon>Duplodnaviria</taxon>
        <taxon>Heunggongvirae</taxon>
        <taxon>Uroviricota</taxon>
        <taxon>Caudoviricetes</taxon>
        <taxon>Peduoviridae</taxon>
        <taxon>Hpunavirus</taxon>
        <taxon>Hpunavirus HP2</taxon>
    </lineage>
</organism>